<feature type="compositionally biased region" description="Basic residues" evidence="1">
    <location>
        <begin position="107"/>
        <end position="117"/>
    </location>
</feature>
<feature type="region of interest" description="Disordered" evidence="1">
    <location>
        <begin position="102"/>
        <end position="129"/>
    </location>
</feature>
<evidence type="ECO:0000313" key="2">
    <source>
        <dbReference type="EMBL" id="CAD9570108.1"/>
    </source>
</evidence>
<evidence type="ECO:0000256" key="1">
    <source>
        <dbReference type="SAM" id="MobiDB-lite"/>
    </source>
</evidence>
<sequence>MQRLRDLIDKVPKAYVQKFAQALRAAAKHSGAVQRLRALIGKAPKAYVQKLAQVLRAAAEHGGGVQRSPASICNAPKAYLDFRSQRWRVAANHKEDAQLLRQNQVRQSHRGQPKRVFGKAGEQRKESTQRPVLAAVSSSLAARVARGAISEACALSQWYWWCSAEWERLAHRFALAQSGTLPRTYQLAPDVFGQAIEWQTLSRAVLEVVQREPQSLGSLARSWELQRLQGQGEALWARGAMFWRLAENHLAYV</sequence>
<gene>
    <name evidence="2" type="ORF">BRAN1462_LOCUS28024</name>
</gene>
<name>A0A7S2K9A6_9DINO</name>
<proteinExistence type="predicted"/>
<dbReference type="EMBL" id="HBGW01044203">
    <property type="protein sequence ID" value="CAD9570108.1"/>
    <property type="molecule type" value="Transcribed_RNA"/>
</dbReference>
<dbReference type="AlphaFoldDB" id="A0A7S2K9A6"/>
<reference evidence="2" key="1">
    <citation type="submission" date="2021-01" db="EMBL/GenBank/DDBJ databases">
        <authorList>
            <person name="Corre E."/>
            <person name="Pelletier E."/>
            <person name="Niang G."/>
            <person name="Scheremetjew M."/>
            <person name="Finn R."/>
            <person name="Kale V."/>
            <person name="Holt S."/>
            <person name="Cochrane G."/>
            <person name="Meng A."/>
            <person name="Brown T."/>
            <person name="Cohen L."/>
        </authorList>
    </citation>
    <scope>NUCLEOTIDE SEQUENCE</scope>
    <source>
        <strain evidence="2">RCC3387</strain>
    </source>
</reference>
<organism evidence="2">
    <name type="scientific">Zooxanthella nutricula</name>
    <dbReference type="NCBI Taxonomy" id="1333877"/>
    <lineage>
        <taxon>Eukaryota</taxon>
        <taxon>Sar</taxon>
        <taxon>Alveolata</taxon>
        <taxon>Dinophyceae</taxon>
        <taxon>Peridiniales</taxon>
        <taxon>Peridiniales incertae sedis</taxon>
        <taxon>Zooxanthella</taxon>
    </lineage>
</organism>
<protein>
    <submittedName>
        <fullName evidence="2">Uncharacterized protein</fullName>
    </submittedName>
</protein>
<accession>A0A7S2K9A6</accession>